<comment type="caution">
    <text evidence="3">The sequence shown here is derived from an EMBL/GenBank/DDBJ whole genome shotgun (WGS) entry which is preliminary data.</text>
</comment>
<evidence type="ECO:0000313" key="3">
    <source>
        <dbReference type="EMBL" id="PYZ98866.1"/>
    </source>
</evidence>
<reference evidence="3 4" key="1">
    <citation type="submission" date="2017-10" db="EMBL/GenBank/DDBJ databases">
        <title>Bacillus sp. nov., a halophilic bacterium isolated from a Yangshapao Lake.</title>
        <authorList>
            <person name="Wang H."/>
        </authorList>
    </citation>
    <scope>NUCLEOTIDE SEQUENCE [LARGE SCALE GENOMIC DNA]</scope>
    <source>
        <strain evidence="3 4">YSP-3</strain>
    </source>
</reference>
<keyword evidence="4" id="KW-1185">Reference proteome</keyword>
<dbReference type="EMBL" id="PDOF01000001">
    <property type="protein sequence ID" value="PYZ98866.1"/>
    <property type="molecule type" value="Genomic_DNA"/>
</dbReference>
<keyword evidence="1" id="KW-0067">ATP-binding</keyword>
<sequence>MNIAFGILQLSSEQEKEYITQIALRGAASRTPVYVFTPADWDPETNLVQGRKFDPASLSFQEEEFVLPKIIYDRCFYNRSDESKKAMALVRQMKERTIFLGYGLPDKWKVYESLAANPTLQEYLPETKLLKPSNLITMLKKFKTVLIKPATGSGGKGIHTVTRTKSAFIWTDAHTGQQTSHRYTPDGLHEELVRRTGGLAYLIQPFLSLKNENDAPFDLRVVLRKNRSGVWNELGRGIRKGSSGGIVSNLNAGGTIVPSSEYTFTPDQQEQLDTILRTIGSCLEDAHHRLFELGVDFGIDAEGNLWILEVNSKPGLQTVLYTTGLKERIQVYEGPLVSYLHIRKWLLSKNKKHRKGARAAHEQNR</sequence>
<dbReference type="OrthoDB" id="7869153at2"/>
<organism evidence="3 4">
    <name type="scientific">Alteribacter lacisalsi</name>
    <dbReference type="NCBI Taxonomy" id="2045244"/>
    <lineage>
        <taxon>Bacteria</taxon>
        <taxon>Bacillati</taxon>
        <taxon>Bacillota</taxon>
        <taxon>Bacilli</taxon>
        <taxon>Bacillales</taxon>
        <taxon>Bacillaceae</taxon>
        <taxon>Alteribacter</taxon>
    </lineage>
</organism>
<protein>
    <recommendedName>
        <fullName evidence="2">ATP-grasp domain-containing protein</fullName>
    </recommendedName>
</protein>
<dbReference type="Gene3D" id="3.30.470.20">
    <property type="entry name" value="ATP-grasp fold, B domain"/>
    <property type="match status" value="1"/>
</dbReference>
<keyword evidence="1" id="KW-0547">Nucleotide-binding</keyword>
<name>A0A2W0HD95_9BACI</name>
<dbReference type="GO" id="GO:0005524">
    <property type="term" value="F:ATP binding"/>
    <property type="evidence" value="ECO:0007669"/>
    <property type="project" value="UniProtKB-UniRule"/>
</dbReference>
<gene>
    <name evidence="3" type="ORF">CR205_09935</name>
</gene>
<evidence type="ECO:0000256" key="1">
    <source>
        <dbReference type="PROSITE-ProRule" id="PRU00409"/>
    </source>
</evidence>
<dbReference type="Pfam" id="PF14398">
    <property type="entry name" value="ATPgrasp_YheCD"/>
    <property type="match status" value="1"/>
</dbReference>
<dbReference type="InterPro" id="IPR011761">
    <property type="entry name" value="ATP-grasp"/>
</dbReference>
<dbReference type="GO" id="GO:0046872">
    <property type="term" value="F:metal ion binding"/>
    <property type="evidence" value="ECO:0007669"/>
    <property type="project" value="InterPro"/>
</dbReference>
<evidence type="ECO:0000259" key="2">
    <source>
        <dbReference type="PROSITE" id="PS50975"/>
    </source>
</evidence>
<evidence type="ECO:0000313" key="4">
    <source>
        <dbReference type="Proteomes" id="UP000248066"/>
    </source>
</evidence>
<accession>A0A2W0HD95</accession>
<dbReference type="PROSITE" id="PS50975">
    <property type="entry name" value="ATP_GRASP"/>
    <property type="match status" value="1"/>
</dbReference>
<dbReference type="InterPro" id="IPR026838">
    <property type="entry name" value="YheC/D"/>
</dbReference>
<dbReference type="Proteomes" id="UP000248066">
    <property type="component" value="Unassembled WGS sequence"/>
</dbReference>
<dbReference type="AlphaFoldDB" id="A0A2W0HD95"/>
<dbReference type="SUPFAM" id="SSF56059">
    <property type="entry name" value="Glutathione synthetase ATP-binding domain-like"/>
    <property type="match status" value="1"/>
</dbReference>
<proteinExistence type="predicted"/>
<dbReference type="RefSeq" id="WP_110519103.1">
    <property type="nucleotide sequence ID" value="NZ_PDOF01000001.1"/>
</dbReference>
<feature type="domain" description="ATP-grasp" evidence="2">
    <location>
        <begin position="96"/>
        <end position="336"/>
    </location>
</feature>